<reference evidence="2" key="1">
    <citation type="submission" date="2018-05" db="EMBL/GenBank/DDBJ databases">
        <authorList>
            <person name="Lanie J.A."/>
            <person name="Ng W.-L."/>
            <person name="Kazmierczak K.M."/>
            <person name="Andrzejewski T.M."/>
            <person name="Davidsen T.M."/>
            <person name="Wayne K.J."/>
            <person name="Tettelin H."/>
            <person name="Glass J.I."/>
            <person name="Rusch D."/>
            <person name="Podicherti R."/>
            <person name="Tsui H.-C.T."/>
            <person name="Winkler M.E."/>
        </authorList>
    </citation>
    <scope>NUCLEOTIDE SEQUENCE</scope>
</reference>
<evidence type="ECO:0000313" key="2">
    <source>
        <dbReference type="EMBL" id="SVA64629.1"/>
    </source>
</evidence>
<keyword evidence="1" id="KW-1133">Transmembrane helix</keyword>
<evidence type="ECO:0000256" key="1">
    <source>
        <dbReference type="SAM" id="Phobius"/>
    </source>
</evidence>
<sequence>MKLKNTAILITRGILVGGLIGGLSALISWHDVVSGVIGGSVVGAVLLAWVGLGGNIAELRNKRD</sequence>
<feature type="transmembrane region" description="Helical" evidence="1">
    <location>
        <begin position="7"/>
        <end position="29"/>
    </location>
</feature>
<protein>
    <submittedName>
        <fullName evidence="2">Uncharacterized protein</fullName>
    </submittedName>
</protein>
<name>A0A381XIV9_9ZZZZ</name>
<accession>A0A381XIV9</accession>
<feature type="transmembrane region" description="Helical" evidence="1">
    <location>
        <begin position="35"/>
        <end position="57"/>
    </location>
</feature>
<dbReference type="AlphaFoldDB" id="A0A381XIV9"/>
<gene>
    <name evidence="2" type="ORF">METZ01_LOCUS117483</name>
</gene>
<keyword evidence="1" id="KW-0472">Membrane</keyword>
<organism evidence="2">
    <name type="scientific">marine metagenome</name>
    <dbReference type="NCBI Taxonomy" id="408172"/>
    <lineage>
        <taxon>unclassified sequences</taxon>
        <taxon>metagenomes</taxon>
        <taxon>ecological metagenomes</taxon>
    </lineage>
</organism>
<dbReference type="EMBL" id="UINC01015328">
    <property type="protein sequence ID" value="SVA64629.1"/>
    <property type="molecule type" value="Genomic_DNA"/>
</dbReference>
<proteinExistence type="predicted"/>
<keyword evidence="1" id="KW-0812">Transmembrane</keyword>